<dbReference type="EMBL" id="BOPA01000072">
    <property type="protein sequence ID" value="GIJ19215.1"/>
    <property type="molecule type" value="Genomic_DNA"/>
</dbReference>
<evidence type="ECO:0000313" key="1">
    <source>
        <dbReference type="EMBL" id="GIJ19215.1"/>
    </source>
</evidence>
<proteinExistence type="predicted"/>
<evidence type="ECO:0000313" key="2">
    <source>
        <dbReference type="Proteomes" id="UP000647860"/>
    </source>
</evidence>
<dbReference type="Gene3D" id="3.40.50.280">
    <property type="entry name" value="Cobalamin-binding domain"/>
    <property type="match status" value="1"/>
</dbReference>
<gene>
    <name evidence="1" type="ORF">Vgi01_58990</name>
</gene>
<reference evidence="1 2" key="1">
    <citation type="submission" date="2021-01" db="EMBL/GenBank/DDBJ databases">
        <title>Whole genome shotgun sequence of Verrucosispora gifhornensis NBRC 16317.</title>
        <authorList>
            <person name="Komaki H."/>
            <person name="Tamura T."/>
        </authorList>
    </citation>
    <scope>NUCLEOTIDE SEQUENCE [LARGE SCALE GENOMIC DNA]</scope>
    <source>
        <strain evidence="1 2">NBRC 16317</strain>
    </source>
</reference>
<dbReference type="RefSeq" id="WP_204293245.1">
    <property type="nucleotide sequence ID" value="NZ_BAAAGZ010000030.1"/>
</dbReference>
<keyword evidence="2" id="KW-1185">Reference proteome</keyword>
<accession>A0ABQ4IMS6</accession>
<organism evidence="1 2">
    <name type="scientific">Micromonospora gifhornensis</name>
    <dbReference type="NCBI Taxonomy" id="84594"/>
    <lineage>
        <taxon>Bacteria</taxon>
        <taxon>Bacillati</taxon>
        <taxon>Actinomycetota</taxon>
        <taxon>Actinomycetes</taxon>
        <taxon>Micromonosporales</taxon>
        <taxon>Micromonosporaceae</taxon>
        <taxon>Micromonospora</taxon>
    </lineage>
</organism>
<name>A0ABQ4IMS6_9ACTN</name>
<comment type="caution">
    <text evidence="1">The sequence shown here is derived from an EMBL/GenBank/DDBJ whole genome shotgun (WGS) entry which is preliminary data.</text>
</comment>
<dbReference type="Proteomes" id="UP000647860">
    <property type="component" value="Unassembled WGS sequence"/>
</dbReference>
<protein>
    <submittedName>
        <fullName evidence="1">Uncharacterized protein</fullName>
    </submittedName>
</protein>
<sequence length="118" mass="12068">MRVLLVAIDERRERVALDALAAALAEDGIASLHLGAGLQPATLVDAVGRSRPTVVAVWSHSRHGRGPQILGTLAHVSGCRPTVVIAGKGWPPQTAPTAGMLGPCLGLADTVATVANLI</sequence>